<proteinExistence type="inferred from homology"/>
<keyword evidence="10" id="KW-1185">Reference proteome</keyword>
<dbReference type="CDD" id="cd06261">
    <property type="entry name" value="TM_PBP2"/>
    <property type="match status" value="1"/>
</dbReference>
<feature type="transmembrane region" description="Helical" evidence="7">
    <location>
        <begin position="194"/>
        <end position="213"/>
    </location>
</feature>
<evidence type="ECO:0000256" key="3">
    <source>
        <dbReference type="ARBA" id="ARBA00022475"/>
    </source>
</evidence>
<evidence type="ECO:0000313" key="9">
    <source>
        <dbReference type="EMBL" id="GAA2527548.1"/>
    </source>
</evidence>
<keyword evidence="4 7" id="KW-0812">Transmembrane</keyword>
<reference evidence="9 10" key="1">
    <citation type="journal article" date="2019" name="Int. J. Syst. Evol. Microbiol.">
        <title>The Global Catalogue of Microorganisms (GCM) 10K type strain sequencing project: providing services to taxonomists for standard genome sequencing and annotation.</title>
        <authorList>
            <consortium name="The Broad Institute Genomics Platform"/>
            <consortium name="The Broad Institute Genome Sequencing Center for Infectious Disease"/>
            <person name="Wu L."/>
            <person name="Ma J."/>
        </authorList>
    </citation>
    <scope>NUCLEOTIDE SEQUENCE [LARGE SCALE GENOMIC DNA]</scope>
    <source>
        <strain evidence="9 10">JCM 3367</strain>
    </source>
</reference>
<evidence type="ECO:0000256" key="6">
    <source>
        <dbReference type="ARBA" id="ARBA00023136"/>
    </source>
</evidence>
<dbReference type="InterPro" id="IPR035906">
    <property type="entry name" value="MetI-like_sf"/>
</dbReference>
<comment type="subcellular location">
    <subcellularLocation>
        <location evidence="1 7">Cell membrane</location>
        <topology evidence="1 7">Multi-pass membrane protein</topology>
    </subcellularLocation>
</comment>
<dbReference type="PROSITE" id="PS50928">
    <property type="entry name" value="ABC_TM1"/>
    <property type="match status" value="1"/>
</dbReference>
<evidence type="ECO:0000256" key="1">
    <source>
        <dbReference type="ARBA" id="ARBA00004651"/>
    </source>
</evidence>
<keyword evidence="2 7" id="KW-0813">Transport</keyword>
<dbReference type="Gene3D" id="1.10.3720.10">
    <property type="entry name" value="MetI-like"/>
    <property type="match status" value="1"/>
</dbReference>
<dbReference type="Proteomes" id="UP001499978">
    <property type="component" value="Unassembled WGS sequence"/>
</dbReference>
<dbReference type="InterPro" id="IPR000515">
    <property type="entry name" value="MetI-like"/>
</dbReference>
<comment type="caution">
    <text evidence="9">The sequence shown here is derived from an EMBL/GenBank/DDBJ whole genome shotgun (WGS) entry which is preliminary data.</text>
</comment>
<dbReference type="EMBL" id="BAAARY010000013">
    <property type="protein sequence ID" value="GAA2527548.1"/>
    <property type="molecule type" value="Genomic_DNA"/>
</dbReference>
<dbReference type="SUPFAM" id="SSF161098">
    <property type="entry name" value="MetI-like"/>
    <property type="match status" value="1"/>
</dbReference>
<comment type="similarity">
    <text evidence="7">Belongs to the binding-protein-dependent transport system permease family.</text>
</comment>
<accession>A0ABN3NNJ8</accession>
<feature type="domain" description="ABC transmembrane type-1" evidence="8">
    <location>
        <begin position="97"/>
        <end position="321"/>
    </location>
</feature>
<evidence type="ECO:0000259" key="8">
    <source>
        <dbReference type="PROSITE" id="PS50928"/>
    </source>
</evidence>
<evidence type="ECO:0000256" key="4">
    <source>
        <dbReference type="ARBA" id="ARBA00022692"/>
    </source>
</evidence>
<organism evidence="9 10">
    <name type="scientific">Pilimelia columellifera subsp. columellifera</name>
    <dbReference type="NCBI Taxonomy" id="706583"/>
    <lineage>
        <taxon>Bacteria</taxon>
        <taxon>Bacillati</taxon>
        <taxon>Actinomycetota</taxon>
        <taxon>Actinomycetes</taxon>
        <taxon>Micromonosporales</taxon>
        <taxon>Micromonosporaceae</taxon>
        <taxon>Pilimelia</taxon>
    </lineage>
</organism>
<evidence type="ECO:0000256" key="7">
    <source>
        <dbReference type="RuleBase" id="RU363032"/>
    </source>
</evidence>
<feature type="transmembrane region" description="Helical" evidence="7">
    <location>
        <begin position="296"/>
        <end position="321"/>
    </location>
</feature>
<dbReference type="PANTHER" id="PTHR43163:SF6">
    <property type="entry name" value="DIPEPTIDE TRANSPORT SYSTEM PERMEASE PROTEIN DPPB-RELATED"/>
    <property type="match status" value="1"/>
</dbReference>
<feature type="transmembrane region" description="Helical" evidence="7">
    <location>
        <begin position="251"/>
        <end position="273"/>
    </location>
</feature>
<sequence length="331" mass="36347">MFAYAARRMLLSVPVLLVASFLVFVLVAVSGSPTDPLRAVNPPVPEETIRLEERRLGWDQPLLQRYGSWLWGLVTRGDFGPSVNPREDINAEIVTRMGVTLRLVAVAMLVALVIAVVAGVVSAVRQYSALDYGITFSGFLFLAMPSFWLAVLLKEAGIWINGLDGDPRTQLLFTIGDRSPYLADPTWWNRFVDVAGHMILPTISLALISFAAWSRFQRAAMLEVLGSDYVRLARAKGLPARRVLTRHALRTALIPLTTVTAMDLAGILGGAVITETVFQWQGMGAYLIDSITTRDLYAVMAWLTISGLLVVVGNLVADLLYGVLDPRIRHA</sequence>
<dbReference type="Pfam" id="PF19300">
    <property type="entry name" value="BPD_transp_1_N"/>
    <property type="match status" value="1"/>
</dbReference>
<evidence type="ECO:0000256" key="2">
    <source>
        <dbReference type="ARBA" id="ARBA00022448"/>
    </source>
</evidence>
<keyword evidence="6 7" id="KW-0472">Membrane</keyword>
<dbReference type="PANTHER" id="PTHR43163">
    <property type="entry name" value="DIPEPTIDE TRANSPORT SYSTEM PERMEASE PROTEIN DPPB-RELATED"/>
    <property type="match status" value="1"/>
</dbReference>
<keyword evidence="5 7" id="KW-1133">Transmembrane helix</keyword>
<feature type="transmembrane region" description="Helical" evidence="7">
    <location>
        <begin position="136"/>
        <end position="153"/>
    </location>
</feature>
<keyword evidence="3" id="KW-1003">Cell membrane</keyword>
<protein>
    <submittedName>
        <fullName evidence="9">ABC transporter permease</fullName>
    </submittedName>
</protein>
<dbReference type="RefSeq" id="WP_344173088.1">
    <property type="nucleotide sequence ID" value="NZ_BAAARY010000013.1"/>
</dbReference>
<dbReference type="Pfam" id="PF00528">
    <property type="entry name" value="BPD_transp_1"/>
    <property type="match status" value="1"/>
</dbReference>
<name>A0ABN3NNJ8_9ACTN</name>
<feature type="transmembrane region" description="Helical" evidence="7">
    <location>
        <begin position="103"/>
        <end position="124"/>
    </location>
</feature>
<gene>
    <name evidence="9" type="ORF">GCM10010201_27950</name>
</gene>
<evidence type="ECO:0000313" key="10">
    <source>
        <dbReference type="Proteomes" id="UP001499978"/>
    </source>
</evidence>
<dbReference type="InterPro" id="IPR045621">
    <property type="entry name" value="BPD_transp_1_N"/>
</dbReference>
<evidence type="ECO:0000256" key="5">
    <source>
        <dbReference type="ARBA" id="ARBA00022989"/>
    </source>
</evidence>